<keyword evidence="11" id="KW-1185">Reference proteome</keyword>
<evidence type="ECO:0000256" key="8">
    <source>
        <dbReference type="SAM" id="Phobius"/>
    </source>
</evidence>
<evidence type="ECO:0000256" key="4">
    <source>
        <dbReference type="ARBA" id="ARBA00022692"/>
    </source>
</evidence>
<dbReference type="EnsemblPlants" id="KEH32072">
    <property type="protein sequence ID" value="KEH32072"/>
    <property type="gene ID" value="MTR_4g110130"/>
</dbReference>
<name>A0A072UQW3_MEDTR</name>
<keyword evidence="5" id="KW-0029">Amino-acid transport</keyword>
<accession>A0A072UQW3</accession>
<dbReference type="InterPro" id="IPR040359">
    <property type="entry name" value="GDU"/>
</dbReference>
<dbReference type="Proteomes" id="UP000002051">
    <property type="component" value="Chromosome 4"/>
</dbReference>
<evidence type="ECO:0000313" key="10">
    <source>
        <dbReference type="EnsemblPlants" id="KEH32072"/>
    </source>
</evidence>
<keyword evidence="4 8" id="KW-0812">Transmembrane</keyword>
<feature type="transmembrane region" description="Helical" evidence="8">
    <location>
        <begin position="49"/>
        <end position="71"/>
    </location>
</feature>
<keyword evidence="6 8" id="KW-1133">Transmembrane helix</keyword>
<dbReference type="PANTHER" id="PTHR33228:SF60">
    <property type="entry name" value="PROTEIN, PUTATIVE-RELATED"/>
    <property type="match status" value="1"/>
</dbReference>
<comment type="similarity">
    <text evidence="2">Belongs to the GLUTAMINE DUMPER 1 (TC 9.B.60) family.</text>
</comment>
<keyword evidence="7 8" id="KW-0472">Membrane</keyword>
<evidence type="ECO:0000256" key="6">
    <source>
        <dbReference type="ARBA" id="ARBA00022989"/>
    </source>
</evidence>
<evidence type="ECO:0000256" key="2">
    <source>
        <dbReference type="ARBA" id="ARBA00009977"/>
    </source>
</evidence>
<reference evidence="9 11" key="1">
    <citation type="journal article" date="2011" name="Nature">
        <title>The Medicago genome provides insight into the evolution of rhizobial symbioses.</title>
        <authorList>
            <person name="Young N.D."/>
            <person name="Debelle F."/>
            <person name="Oldroyd G.E."/>
            <person name="Geurts R."/>
            <person name="Cannon S.B."/>
            <person name="Udvardi M.K."/>
            <person name="Benedito V.A."/>
            <person name="Mayer K.F."/>
            <person name="Gouzy J."/>
            <person name="Schoof H."/>
            <person name="Van de Peer Y."/>
            <person name="Proost S."/>
            <person name="Cook D.R."/>
            <person name="Meyers B.C."/>
            <person name="Spannagl M."/>
            <person name="Cheung F."/>
            <person name="De Mita S."/>
            <person name="Krishnakumar V."/>
            <person name="Gundlach H."/>
            <person name="Zhou S."/>
            <person name="Mudge J."/>
            <person name="Bharti A.K."/>
            <person name="Murray J.D."/>
            <person name="Naoumkina M.A."/>
            <person name="Rosen B."/>
            <person name="Silverstein K.A."/>
            <person name="Tang H."/>
            <person name="Rombauts S."/>
            <person name="Zhao P.X."/>
            <person name="Zhou P."/>
            <person name="Barbe V."/>
            <person name="Bardou P."/>
            <person name="Bechner M."/>
            <person name="Bellec A."/>
            <person name="Berger A."/>
            <person name="Berges H."/>
            <person name="Bidwell S."/>
            <person name="Bisseling T."/>
            <person name="Choisne N."/>
            <person name="Couloux A."/>
            <person name="Denny R."/>
            <person name="Deshpande S."/>
            <person name="Dai X."/>
            <person name="Doyle J.J."/>
            <person name="Dudez A.M."/>
            <person name="Farmer A.D."/>
            <person name="Fouteau S."/>
            <person name="Franken C."/>
            <person name="Gibelin C."/>
            <person name="Gish J."/>
            <person name="Goldstein S."/>
            <person name="Gonzalez A.J."/>
            <person name="Green P.J."/>
            <person name="Hallab A."/>
            <person name="Hartog M."/>
            <person name="Hua A."/>
            <person name="Humphray S.J."/>
            <person name="Jeong D.H."/>
            <person name="Jing Y."/>
            <person name="Jocker A."/>
            <person name="Kenton S.M."/>
            <person name="Kim D.J."/>
            <person name="Klee K."/>
            <person name="Lai H."/>
            <person name="Lang C."/>
            <person name="Lin S."/>
            <person name="Macmil S.L."/>
            <person name="Magdelenat G."/>
            <person name="Matthews L."/>
            <person name="McCorrison J."/>
            <person name="Monaghan E.L."/>
            <person name="Mun J.H."/>
            <person name="Najar F.Z."/>
            <person name="Nicholson C."/>
            <person name="Noirot C."/>
            <person name="O'Bleness M."/>
            <person name="Paule C.R."/>
            <person name="Poulain J."/>
            <person name="Prion F."/>
            <person name="Qin B."/>
            <person name="Qu C."/>
            <person name="Retzel E.F."/>
            <person name="Riddle C."/>
            <person name="Sallet E."/>
            <person name="Samain S."/>
            <person name="Samson N."/>
            <person name="Sanders I."/>
            <person name="Saurat O."/>
            <person name="Scarpelli C."/>
            <person name="Schiex T."/>
            <person name="Segurens B."/>
            <person name="Severin A.J."/>
            <person name="Sherrier D.J."/>
            <person name="Shi R."/>
            <person name="Sims S."/>
            <person name="Singer S.R."/>
            <person name="Sinharoy S."/>
            <person name="Sterck L."/>
            <person name="Viollet A."/>
            <person name="Wang B.B."/>
            <person name="Wang K."/>
            <person name="Wang M."/>
            <person name="Wang X."/>
            <person name="Warfsmann J."/>
            <person name="Weissenbach J."/>
            <person name="White D.D."/>
            <person name="White J.D."/>
            <person name="Wiley G.B."/>
            <person name="Wincker P."/>
            <person name="Xing Y."/>
            <person name="Yang L."/>
            <person name="Yao Z."/>
            <person name="Ying F."/>
            <person name="Zhai J."/>
            <person name="Zhou L."/>
            <person name="Zuber A."/>
            <person name="Denarie J."/>
            <person name="Dixon R.A."/>
            <person name="May G.D."/>
            <person name="Schwartz D.C."/>
            <person name="Rogers J."/>
            <person name="Quetier F."/>
            <person name="Town C.D."/>
            <person name="Roe B.A."/>
        </authorList>
    </citation>
    <scope>NUCLEOTIDE SEQUENCE [LARGE SCALE GENOMIC DNA]</scope>
    <source>
        <strain evidence="9">A17</strain>
        <strain evidence="10 11">cv. Jemalong A17</strain>
    </source>
</reference>
<protein>
    <submittedName>
        <fullName evidence="9">Transmembrane protein, putative</fullName>
    </submittedName>
</protein>
<evidence type="ECO:0000256" key="7">
    <source>
        <dbReference type="ARBA" id="ARBA00023136"/>
    </source>
</evidence>
<evidence type="ECO:0000256" key="3">
    <source>
        <dbReference type="ARBA" id="ARBA00022448"/>
    </source>
</evidence>
<gene>
    <name evidence="9" type="ordered locus">MTR_4g110130</name>
</gene>
<dbReference type="AlphaFoldDB" id="A0A072UQW3"/>
<proteinExistence type="inferred from homology"/>
<organism evidence="9 11">
    <name type="scientific">Medicago truncatula</name>
    <name type="common">Barrel medic</name>
    <name type="synonym">Medicago tribuloides</name>
    <dbReference type="NCBI Taxonomy" id="3880"/>
    <lineage>
        <taxon>Eukaryota</taxon>
        <taxon>Viridiplantae</taxon>
        <taxon>Streptophyta</taxon>
        <taxon>Embryophyta</taxon>
        <taxon>Tracheophyta</taxon>
        <taxon>Spermatophyta</taxon>
        <taxon>Magnoliopsida</taxon>
        <taxon>eudicotyledons</taxon>
        <taxon>Gunneridae</taxon>
        <taxon>Pentapetalae</taxon>
        <taxon>rosids</taxon>
        <taxon>fabids</taxon>
        <taxon>Fabales</taxon>
        <taxon>Fabaceae</taxon>
        <taxon>Papilionoideae</taxon>
        <taxon>50 kb inversion clade</taxon>
        <taxon>NPAAA clade</taxon>
        <taxon>Hologalegina</taxon>
        <taxon>IRL clade</taxon>
        <taxon>Trifolieae</taxon>
        <taxon>Medicago</taxon>
    </lineage>
</organism>
<evidence type="ECO:0000313" key="9">
    <source>
        <dbReference type="EMBL" id="KEH32072.1"/>
    </source>
</evidence>
<dbReference type="GO" id="GO:0080143">
    <property type="term" value="P:regulation of amino acid export"/>
    <property type="evidence" value="ECO:0007669"/>
    <property type="project" value="InterPro"/>
</dbReference>
<dbReference type="HOGENOM" id="CLU_112624_3_0_1"/>
<dbReference type="GO" id="GO:0006865">
    <property type="term" value="P:amino acid transport"/>
    <property type="evidence" value="ECO:0007669"/>
    <property type="project" value="UniProtKB-KW"/>
</dbReference>
<comment type="subcellular location">
    <subcellularLocation>
        <location evidence="1">Membrane</location>
        <topology evidence="1">Single-pass membrane protein</topology>
    </subcellularLocation>
</comment>
<evidence type="ECO:0000256" key="5">
    <source>
        <dbReference type="ARBA" id="ARBA00022970"/>
    </source>
</evidence>
<keyword evidence="3" id="KW-0813">Transport</keyword>
<reference evidence="10" key="3">
    <citation type="submission" date="2015-04" db="UniProtKB">
        <authorList>
            <consortium name="EnsemblPlants"/>
        </authorList>
    </citation>
    <scope>IDENTIFICATION</scope>
    <source>
        <strain evidence="10">cv. Jemalong A17</strain>
    </source>
</reference>
<dbReference type="GO" id="GO:0016020">
    <property type="term" value="C:membrane"/>
    <property type="evidence" value="ECO:0007669"/>
    <property type="project" value="UniProtKB-SubCell"/>
</dbReference>
<sequence length="130" mass="13857">MTPTTTIVHGGAAAPRVALNGMDTDSVGDMNQSTVNHGSFKWSWNSSAAFLYGGLAPIFIIIGVALLTVACSRCLRPEIDHSPMTSIDSNKSRGETITEVDLEPNILVIVAGENHPTHLAKPSNHITLKH</sequence>
<evidence type="ECO:0000256" key="1">
    <source>
        <dbReference type="ARBA" id="ARBA00004167"/>
    </source>
</evidence>
<evidence type="ECO:0000313" key="11">
    <source>
        <dbReference type="Proteomes" id="UP000002051"/>
    </source>
</evidence>
<reference evidence="9 11" key="2">
    <citation type="journal article" date="2014" name="BMC Genomics">
        <title>An improved genome release (version Mt4.0) for the model legume Medicago truncatula.</title>
        <authorList>
            <person name="Tang H."/>
            <person name="Krishnakumar V."/>
            <person name="Bidwell S."/>
            <person name="Rosen B."/>
            <person name="Chan A."/>
            <person name="Zhou S."/>
            <person name="Gentzbittel L."/>
            <person name="Childs K.L."/>
            <person name="Yandell M."/>
            <person name="Gundlach H."/>
            <person name="Mayer K.F."/>
            <person name="Schwartz D.C."/>
            <person name="Town C.D."/>
        </authorList>
    </citation>
    <scope>GENOME REANNOTATION</scope>
    <source>
        <strain evidence="9">A17</strain>
        <strain evidence="10 11">cv. Jemalong A17</strain>
    </source>
</reference>
<dbReference type="EMBL" id="CM001220">
    <property type="protein sequence ID" value="KEH32072.1"/>
    <property type="molecule type" value="Genomic_DNA"/>
</dbReference>
<dbReference type="PANTHER" id="PTHR33228">
    <property type="entry name" value="PROTEIN GLUTAMINE DUMPER 4-RELATED"/>
    <property type="match status" value="1"/>
</dbReference>